<dbReference type="AlphaFoldDB" id="A0A849VQD8"/>
<evidence type="ECO:0000256" key="1">
    <source>
        <dbReference type="ARBA" id="ARBA00000085"/>
    </source>
</evidence>
<keyword evidence="4" id="KW-0808">Transferase</keyword>
<keyword evidence="10" id="KW-1185">Reference proteome</keyword>
<feature type="transmembrane region" description="Helical" evidence="7">
    <location>
        <begin position="175"/>
        <end position="192"/>
    </location>
</feature>
<evidence type="ECO:0000256" key="2">
    <source>
        <dbReference type="ARBA" id="ARBA00012438"/>
    </source>
</evidence>
<dbReference type="Gene3D" id="3.30.565.10">
    <property type="entry name" value="Histidine kinase-like ATPase, C-terminal domain"/>
    <property type="match status" value="1"/>
</dbReference>
<dbReference type="InterPro" id="IPR005467">
    <property type="entry name" value="His_kinase_dom"/>
</dbReference>
<dbReference type="EMBL" id="JABUMX010000001">
    <property type="protein sequence ID" value="NTS30227.1"/>
    <property type="molecule type" value="Genomic_DNA"/>
</dbReference>
<evidence type="ECO:0000313" key="9">
    <source>
        <dbReference type="EMBL" id="NTS30227.1"/>
    </source>
</evidence>
<dbReference type="Proteomes" id="UP000550508">
    <property type="component" value="Unassembled WGS sequence"/>
</dbReference>
<reference evidence="9 10" key="1">
    <citation type="submission" date="2020-05" db="EMBL/GenBank/DDBJ databases">
        <authorList>
            <person name="Kim M.K."/>
        </authorList>
    </citation>
    <scope>NUCLEOTIDE SEQUENCE [LARGE SCALE GENOMIC DNA]</scope>
    <source>
        <strain evidence="9 10">BT25</strain>
    </source>
</reference>
<evidence type="ECO:0000256" key="6">
    <source>
        <dbReference type="ARBA" id="ARBA00023012"/>
    </source>
</evidence>
<keyword evidence="6" id="KW-0902">Two-component regulatory system</keyword>
<dbReference type="PANTHER" id="PTHR44936:SF9">
    <property type="entry name" value="SENSOR PROTEIN CREC"/>
    <property type="match status" value="1"/>
</dbReference>
<evidence type="ECO:0000256" key="7">
    <source>
        <dbReference type="SAM" id="Phobius"/>
    </source>
</evidence>
<feature type="transmembrane region" description="Helical" evidence="7">
    <location>
        <begin position="12"/>
        <end position="29"/>
    </location>
</feature>
<evidence type="ECO:0000259" key="8">
    <source>
        <dbReference type="PROSITE" id="PS50109"/>
    </source>
</evidence>
<dbReference type="GO" id="GO:0000160">
    <property type="term" value="P:phosphorelay signal transduction system"/>
    <property type="evidence" value="ECO:0007669"/>
    <property type="project" value="UniProtKB-KW"/>
</dbReference>
<dbReference type="SMART" id="SM00387">
    <property type="entry name" value="HATPase_c"/>
    <property type="match status" value="1"/>
</dbReference>
<comment type="caution">
    <text evidence="9">The sequence shown here is derived from an EMBL/GenBank/DDBJ whole genome shotgun (WGS) entry which is preliminary data.</text>
</comment>
<protein>
    <recommendedName>
        <fullName evidence="2">histidine kinase</fullName>
        <ecNumber evidence="2">2.7.13.3</ecNumber>
    </recommendedName>
</protein>
<keyword evidence="7" id="KW-1133">Transmembrane helix</keyword>
<dbReference type="GO" id="GO:0004673">
    <property type="term" value="F:protein histidine kinase activity"/>
    <property type="evidence" value="ECO:0007669"/>
    <property type="project" value="UniProtKB-EC"/>
</dbReference>
<feature type="domain" description="Histidine kinase" evidence="8">
    <location>
        <begin position="211"/>
        <end position="413"/>
    </location>
</feature>
<dbReference type="RefSeq" id="WP_113282048.1">
    <property type="nucleotide sequence ID" value="NZ_JABUMX010000001.1"/>
</dbReference>
<keyword evidence="7" id="KW-0812">Transmembrane</keyword>
<evidence type="ECO:0000256" key="4">
    <source>
        <dbReference type="ARBA" id="ARBA00022679"/>
    </source>
</evidence>
<dbReference type="InterPro" id="IPR050980">
    <property type="entry name" value="2C_sensor_his_kinase"/>
</dbReference>
<gene>
    <name evidence="9" type="ORF">HQ945_03075</name>
</gene>
<dbReference type="PROSITE" id="PS50109">
    <property type="entry name" value="HIS_KIN"/>
    <property type="match status" value="1"/>
</dbReference>
<accession>A0A849VQD8</accession>
<dbReference type="PANTHER" id="PTHR44936">
    <property type="entry name" value="SENSOR PROTEIN CREC"/>
    <property type="match status" value="1"/>
</dbReference>
<dbReference type="InterPro" id="IPR036890">
    <property type="entry name" value="HATPase_C_sf"/>
</dbReference>
<name>A0A849VQD8_9HYPH</name>
<dbReference type="SUPFAM" id="SSF55874">
    <property type="entry name" value="ATPase domain of HSP90 chaperone/DNA topoisomerase II/histidine kinase"/>
    <property type="match status" value="1"/>
</dbReference>
<keyword evidence="3" id="KW-0597">Phosphoprotein</keyword>
<proteinExistence type="predicted"/>
<keyword evidence="7" id="KW-0472">Membrane</keyword>
<evidence type="ECO:0000256" key="3">
    <source>
        <dbReference type="ARBA" id="ARBA00022553"/>
    </source>
</evidence>
<dbReference type="InterPro" id="IPR004358">
    <property type="entry name" value="Sig_transdc_His_kin-like_C"/>
</dbReference>
<evidence type="ECO:0000256" key="5">
    <source>
        <dbReference type="ARBA" id="ARBA00022777"/>
    </source>
</evidence>
<dbReference type="PRINTS" id="PR00344">
    <property type="entry name" value="BCTRLSENSOR"/>
</dbReference>
<dbReference type="EC" id="2.7.13.3" evidence="2"/>
<dbReference type="InterPro" id="IPR003594">
    <property type="entry name" value="HATPase_dom"/>
</dbReference>
<keyword evidence="5 9" id="KW-0418">Kinase</keyword>
<dbReference type="Pfam" id="PF02518">
    <property type="entry name" value="HATPase_c"/>
    <property type="match status" value="1"/>
</dbReference>
<sequence length="413" mass="45428">MKRYLSQVSSFLLYAGLLTSVGLTIWVLLRTDVYRRETEIVFGQSSEVQWRASQSRDKVARIVGYLNIAVQTGQRDPRLLTEIRMLRFNLKSLAALEYAKDFMPPNDPNGLDRSIGLLDTVVLPNVLAQTNYNEVLHDVALIDLYLAGLLGATVDHSQAISATTRIGIDAARNRLTFFAALSVIILSAIAIYQHNRDKSREDQHIRSFSLLFAHMTRTRIAALRLFLTYIDGKVQPSAEMTEAALATILELDSINEGLMLIGHRRSDARSMPLGDVVAEIAGKNKQTLIIRASEEALAIRVPAAQFHLLIDELVRNAINAIPASKQPQITIGADIHRTFMGAARLVLAVKDNGKGMSAGLLAKAREPFFSTKAGVHVGLGLTNSVELVKSMGGKLQIQSTPCVGTEVRIFYPI</sequence>
<evidence type="ECO:0000313" key="10">
    <source>
        <dbReference type="Proteomes" id="UP000550508"/>
    </source>
</evidence>
<organism evidence="9 10">
    <name type="scientific">Phyllobacterium pellucidum</name>
    <dbReference type="NCBI Taxonomy" id="2740464"/>
    <lineage>
        <taxon>Bacteria</taxon>
        <taxon>Pseudomonadati</taxon>
        <taxon>Pseudomonadota</taxon>
        <taxon>Alphaproteobacteria</taxon>
        <taxon>Hyphomicrobiales</taxon>
        <taxon>Phyllobacteriaceae</taxon>
        <taxon>Phyllobacterium</taxon>
    </lineage>
</organism>
<comment type="catalytic activity">
    <reaction evidence="1">
        <text>ATP + protein L-histidine = ADP + protein N-phospho-L-histidine.</text>
        <dbReference type="EC" id="2.7.13.3"/>
    </reaction>
</comment>